<keyword evidence="4" id="KW-1185">Reference proteome</keyword>
<dbReference type="InterPro" id="IPR005569">
    <property type="entry name" value="Arc_DNA-bd_dom"/>
</dbReference>
<name>A0ABR4UEZ0_9GAMM</name>
<dbReference type="InterPro" id="IPR013321">
    <property type="entry name" value="Arc_rbn_hlx_hlx"/>
</dbReference>
<gene>
    <name evidence="3" type="ORF">CR62_02240</name>
</gene>
<accession>A0ABR4UEZ0</accession>
<dbReference type="SUPFAM" id="SSF47598">
    <property type="entry name" value="Ribbon-helix-helix"/>
    <property type="match status" value="1"/>
</dbReference>
<evidence type="ECO:0000256" key="1">
    <source>
        <dbReference type="SAM" id="MobiDB-lite"/>
    </source>
</evidence>
<feature type="domain" description="Arc-like DNA binding" evidence="2">
    <location>
        <begin position="8"/>
        <end position="44"/>
    </location>
</feature>
<proteinExistence type="predicted"/>
<evidence type="ECO:0000259" key="2">
    <source>
        <dbReference type="Pfam" id="PF03869"/>
    </source>
</evidence>
<dbReference type="Pfam" id="PF03869">
    <property type="entry name" value="Arc"/>
    <property type="match status" value="1"/>
</dbReference>
<dbReference type="InterPro" id="IPR010985">
    <property type="entry name" value="Ribbon_hlx_hlx"/>
</dbReference>
<dbReference type="Proteomes" id="UP000028721">
    <property type="component" value="Unassembled WGS sequence"/>
</dbReference>
<sequence>MSEISTLTIKIPLELKEKIRAIAADNQLSLSAEVCQRLENSFDLPAKAEKTAKKSTELHHGEIDNQGIEEEIEQPLNQKELKKLRQLLKGGVKASKKNKAVPA</sequence>
<reference evidence="3 4" key="1">
    <citation type="submission" date="2014-03" db="EMBL/GenBank/DDBJ databases">
        <title>Draft genome sequence of the Serratia grimesii strain a2.</title>
        <authorList>
            <person name="Toymentseva A."/>
            <person name="Kazakov S."/>
            <person name="Giliazeva A."/>
            <person name="Ismagilova R."/>
            <person name="Shah R."/>
            <person name="Sharipova M."/>
            <person name="Khaitlina S."/>
            <person name="Mardanova A."/>
        </authorList>
    </citation>
    <scope>NUCLEOTIDE SEQUENCE [LARGE SCALE GENOMIC DNA]</scope>
    <source>
        <strain evidence="3 4">A2</strain>
    </source>
</reference>
<evidence type="ECO:0000313" key="4">
    <source>
        <dbReference type="Proteomes" id="UP000028721"/>
    </source>
</evidence>
<feature type="compositionally biased region" description="Basic and acidic residues" evidence="1">
    <location>
        <begin position="51"/>
        <end position="63"/>
    </location>
</feature>
<organism evidence="3 4">
    <name type="scientific">Serratia grimesii</name>
    <dbReference type="NCBI Taxonomy" id="82995"/>
    <lineage>
        <taxon>Bacteria</taxon>
        <taxon>Pseudomonadati</taxon>
        <taxon>Pseudomonadota</taxon>
        <taxon>Gammaproteobacteria</taxon>
        <taxon>Enterobacterales</taxon>
        <taxon>Yersiniaceae</taxon>
        <taxon>Serratia</taxon>
    </lineage>
</organism>
<comment type="caution">
    <text evidence="3">The sequence shown here is derived from an EMBL/GenBank/DDBJ whole genome shotgun (WGS) entry which is preliminary data.</text>
</comment>
<dbReference type="EMBL" id="JGVP01000001">
    <property type="protein sequence ID" value="KFB90593.1"/>
    <property type="molecule type" value="Genomic_DNA"/>
</dbReference>
<evidence type="ECO:0000313" key="3">
    <source>
        <dbReference type="EMBL" id="KFB90593.1"/>
    </source>
</evidence>
<feature type="region of interest" description="Disordered" evidence="1">
    <location>
        <begin position="51"/>
        <end position="71"/>
    </location>
</feature>
<protein>
    <recommendedName>
        <fullName evidence="2">Arc-like DNA binding domain-containing protein</fullName>
    </recommendedName>
</protein>
<dbReference type="Gene3D" id="1.10.1220.10">
    <property type="entry name" value="Met repressor-like"/>
    <property type="match status" value="1"/>
</dbReference>